<dbReference type="CDD" id="cd08953">
    <property type="entry name" value="KR_2_SDR_x"/>
    <property type="match status" value="3"/>
</dbReference>
<dbReference type="SMART" id="SM00825">
    <property type="entry name" value="PKS_KS"/>
    <property type="match status" value="3"/>
</dbReference>
<dbReference type="InterPro" id="IPR049552">
    <property type="entry name" value="PKS_DH_N"/>
</dbReference>
<dbReference type="RefSeq" id="WP_126072829.1">
    <property type="nucleotide sequence ID" value="NZ_CP051166.1"/>
</dbReference>
<reference evidence="13 14" key="1">
    <citation type="submission" date="2018-12" db="EMBL/GenBank/DDBJ databases">
        <authorList>
            <person name="Yang E."/>
        </authorList>
    </citation>
    <scope>NUCLEOTIDE SEQUENCE [LARGE SCALE GENOMIC DNA]</scope>
    <source>
        <strain evidence="13 14">SOD</strain>
    </source>
</reference>
<feature type="active site" description="Proton acceptor; for dehydratase activity" evidence="9">
    <location>
        <position position="71"/>
    </location>
</feature>
<dbReference type="Pfam" id="PF22336">
    <property type="entry name" value="RhiE-like_linker"/>
    <property type="match status" value="3"/>
</dbReference>
<dbReference type="PROSITE" id="PS52019">
    <property type="entry name" value="PKS_MFAS_DH"/>
    <property type="match status" value="3"/>
</dbReference>
<feature type="region of interest" description="N-terminal hotdog fold" evidence="9">
    <location>
        <begin position="42"/>
        <end position="165"/>
    </location>
</feature>
<feature type="domain" description="Ketosynthase family 3 (KS3)" evidence="11">
    <location>
        <begin position="880"/>
        <end position="1315"/>
    </location>
</feature>
<dbReference type="InterPro" id="IPR016039">
    <property type="entry name" value="Thiolase-like"/>
</dbReference>
<dbReference type="GO" id="GO:0071770">
    <property type="term" value="P:DIM/DIP cell wall layer assembly"/>
    <property type="evidence" value="ECO:0007669"/>
    <property type="project" value="TreeGrafter"/>
</dbReference>
<dbReference type="Gene3D" id="3.10.129.110">
    <property type="entry name" value="Polyketide synthase dehydratase"/>
    <property type="match status" value="3"/>
</dbReference>
<dbReference type="GO" id="GO:0004312">
    <property type="term" value="F:fatty acid synthase activity"/>
    <property type="evidence" value="ECO:0007669"/>
    <property type="project" value="TreeGrafter"/>
</dbReference>
<dbReference type="SUPFAM" id="SSF47336">
    <property type="entry name" value="ACP-like"/>
    <property type="match status" value="3"/>
</dbReference>
<evidence type="ECO:0000256" key="4">
    <source>
        <dbReference type="ARBA" id="ARBA00022490"/>
    </source>
</evidence>
<evidence type="ECO:0000256" key="5">
    <source>
        <dbReference type="ARBA" id="ARBA00022553"/>
    </source>
</evidence>
<dbReference type="Gene3D" id="3.40.47.10">
    <property type="match status" value="3"/>
</dbReference>
<dbReference type="PANTHER" id="PTHR43775">
    <property type="entry name" value="FATTY ACID SYNTHASE"/>
    <property type="match status" value="1"/>
</dbReference>
<feature type="active site" description="Proton acceptor; for dehydratase activity" evidence="9">
    <location>
        <position position="1528"/>
    </location>
</feature>
<dbReference type="PANTHER" id="PTHR43775:SF37">
    <property type="entry name" value="SI:DKEY-61P9.11"/>
    <property type="match status" value="1"/>
</dbReference>
<dbReference type="InterPro" id="IPR057326">
    <property type="entry name" value="KR_dom"/>
</dbReference>
<comment type="function">
    <text evidence="8">Involved in production of the polyketide antibiotic thailandamide.</text>
</comment>
<dbReference type="SMART" id="SM00826">
    <property type="entry name" value="PKS_DH"/>
    <property type="match status" value="3"/>
</dbReference>
<feature type="active site" description="Proton donor; for dehydratase activity" evidence="9">
    <location>
        <position position="4239"/>
    </location>
</feature>
<evidence type="ECO:0000256" key="1">
    <source>
        <dbReference type="ARBA" id="ARBA00004496"/>
    </source>
</evidence>
<evidence type="ECO:0000256" key="7">
    <source>
        <dbReference type="ARBA" id="ARBA00022737"/>
    </source>
</evidence>
<dbReference type="InterPro" id="IPR049490">
    <property type="entry name" value="C883_1060-like_KR_N"/>
</dbReference>
<comment type="caution">
    <text evidence="13">The sequence shown here is derived from an EMBL/GenBank/DDBJ whole genome shotgun (WGS) entry which is preliminary data.</text>
</comment>
<feature type="region of interest" description="C-terminal hotdog fold" evidence="9">
    <location>
        <begin position="179"/>
        <end position="328"/>
    </location>
</feature>
<feature type="domain" description="Carrier" evidence="10">
    <location>
        <begin position="3317"/>
        <end position="3390"/>
    </location>
</feature>
<dbReference type="InterPro" id="IPR014031">
    <property type="entry name" value="Ketoacyl_synth_C"/>
</dbReference>
<evidence type="ECO:0000313" key="13">
    <source>
        <dbReference type="EMBL" id="RSZ60418.1"/>
    </source>
</evidence>
<evidence type="ECO:0000256" key="8">
    <source>
        <dbReference type="ARBA" id="ARBA00054155"/>
    </source>
</evidence>
<feature type="domain" description="PKS/mFAS DH" evidence="12">
    <location>
        <begin position="4041"/>
        <end position="4325"/>
    </location>
</feature>
<name>A0A430HS89_9BURK</name>
<dbReference type="InterPro" id="IPR042104">
    <property type="entry name" value="PKS_dehydratase_sf"/>
</dbReference>
<proteinExistence type="predicted"/>
<evidence type="ECO:0000313" key="14">
    <source>
        <dbReference type="Proteomes" id="UP000278085"/>
    </source>
</evidence>
<dbReference type="PROSITE" id="PS00606">
    <property type="entry name" value="KS3_1"/>
    <property type="match status" value="1"/>
</dbReference>
<dbReference type="CDD" id="cd00833">
    <property type="entry name" value="PKS"/>
    <property type="match status" value="3"/>
</dbReference>
<feature type="region of interest" description="C-terminal hotdog fold" evidence="9">
    <location>
        <begin position="1631"/>
        <end position="1768"/>
    </location>
</feature>
<feature type="active site" description="Proton donor; for dehydratase activity" evidence="9">
    <location>
        <position position="1689"/>
    </location>
</feature>
<evidence type="ECO:0000256" key="6">
    <source>
        <dbReference type="ARBA" id="ARBA00022679"/>
    </source>
</evidence>
<dbReference type="InterPro" id="IPR020841">
    <property type="entry name" value="PKS_Beta-ketoAc_synthase_dom"/>
</dbReference>
<feature type="domain" description="Carrier" evidence="10">
    <location>
        <begin position="758"/>
        <end position="834"/>
    </location>
</feature>
<dbReference type="Proteomes" id="UP000278085">
    <property type="component" value="Unassembled WGS sequence"/>
</dbReference>
<organism evidence="13 14">
    <name type="scientific">Massilia atriviolacea</name>
    <dbReference type="NCBI Taxonomy" id="2495579"/>
    <lineage>
        <taxon>Bacteria</taxon>
        <taxon>Pseudomonadati</taxon>
        <taxon>Pseudomonadota</taxon>
        <taxon>Betaproteobacteria</taxon>
        <taxon>Burkholderiales</taxon>
        <taxon>Oxalobacteraceae</taxon>
        <taxon>Telluria group</taxon>
        <taxon>Massilia</taxon>
    </lineage>
</organism>
<dbReference type="GO" id="GO:0004315">
    <property type="term" value="F:3-oxoacyl-[acyl-carrier-protein] synthase activity"/>
    <property type="evidence" value="ECO:0007669"/>
    <property type="project" value="InterPro"/>
</dbReference>
<keyword evidence="3" id="KW-0596">Phosphopantetheine</keyword>
<protein>
    <submittedName>
        <fullName evidence="13">SDR family NAD(P)-dependent oxidoreductase</fullName>
    </submittedName>
</protein>
<keyword evidence="4" id="KW-0963">Cytoplasm</keyword>
<dbReference type="Pfam" id="PF00109">
    <property type="entry name" value="ketoacyl-synt"/>
    <property type="match status" value="3"/>
</dbReference>
<keyword evidence="7" id="KW-0677">Repeat</keyword>
<feature type="domain" description="Carrier" evidence="10">
    <location>
        <begin position="2182"/>
        <end position="2258"/>
    </location>
</feature>
<dbReference type="GO" id="GO:0006633">
    <property type="term" value="P:fatty acid biosynthetic process"/>
    <property type="evidence" value="ECO:0007669"/>
    <property type="project" value="InterPro"/>
</dbReference>
<dbReference type="InterPro" id="IPR014030">
    <property type="entry name" value="Ketoacyl_synth_N"/>
</dbReference>
<feature type="domain" description="Ketosynthase family 3 (KS3)" evidence="11">
    <location>
        <begin position="3425"/>
        <end position="3858"/>
    </location>
</feature>
<dbReference type="InterPro" id="IPR049551">
    <property type="entry name" value="PKS_DH_C"/>
</dbReference>
<feature type="domain" description="PKS/mFAS DH" evidence="12">
    <location>
        <begin position="1499"/>
        <end position="1768"/>
    </location>
</feature>
<dbReference type="InterPro" id="IPR036736">
    <property type="entry name" value="ACP-like_sf"/>
</dbReference>
<dbReference type="SUPFAM" id="SSF53901">
    <property type="entry name" value="Thiolase-like"/>
    <property type="match status" value="3"/>
</dbReference>
<dbReference type="InterPro" id="IPR018201">
    <property type="entry name" value="Ketoacyl_synth_AS"/>
</dbReference>
<dbReference type="InterPro" id="IPR036291">
    <property type="entry name" value="NAD(P)-bd_dom_sf"/>
</dbReference>
<dbReference type="Pfam" id="PF00550">
    <property type="entry name" value="PP-binding"/>
    <property type="match status" value="3"/>
</dbReference>
<evidence type="ECO:0000256" key="2">
    <source>
        <dbReference type="ARBA" id="ARBA00004792"/>
    </source>
</evidence>
<keyword evidence="14" id="KW-1185">Reference proteome</keyword>
<keyword evidence="6" id="KW-0808">Transferase</keyword>
<dbReference type="PROSITE" id="PS00012">
    <property type="entry name" value="PHOSPHOPANTETHEINE"/>
    <property type="match status" value="2"/>
</dbReference>
<dbReference type="PROSITE" id="PS52004">
    <property type="entry name" value="KS3_2"/>
    <property type="match status" value="3"/>
</dbReference>
<dbReference type="InterPro" id="IPR050091">
    <property type="entry name" value="PKS_NRPS_Biosynth_Enz"/>
</dbReference>
<dbReference type="InterPro" id="IPR054514">
    <property type="entry name" value="RhiE-like_linker"/>
</dbReference>
<comment type="subcellular location">
    <subcellularLocation>
        <location evidence="1">Cytoplasm</location>
    </subcellularLocation>
</comment>
<dbReference type="Pfam" id="PF08659">
    <property type="entry name" value="KR"/>
    <property type="match status" value="3"/>
</dbReference>
<dbReference type="InterPro" id="IPR020806">
    <property type="entry name" value="PKS_PP-bd"/>
</dbReference>
<dbReference type="OrthoDB" id="8566036at2"/>
<dbReference type="InterPro" id="IPR049900">
    <property type="entry name" value="PKS_mFAS_DH"/>
</dbReference>
<evidence type="ECO:0000259" key="10">
    <source>
        <dbReference type="PROSITE" id="PS50075"/>
    </source>
</evidence>
<feature type="region of interest" description="N-terminal hotdog fold" evidence="9">
    <location>
        <begin position="4041"/>
        <end position="4159"/>
    </location>
</feature>
<dbReference type="Gene3D" id="1.10.1200.10">
    <property type="entry name" value="ACP-like"/>
    <property type="match status" value="3"/>
</dbReference>
<dbReference type="SMART" id="SM00823">
    <property type="entry name" value="PKS_PP"/>
    <property type="match status" value="3"/>
</dbReference>
<gene>
    <name evidence="13" type="ORF">EJB06_04700</name>
</gene>
<dbReference type="Pfam" id="PF21089">
    <property type="entry name" value="PKS_DH_N"/>
    <property type="match status" value="3"/>
</dbReference>
<dbReference type="PROSITE" id="PS50075">
    <property type="entry name" value="CARRIER"/>
    <property type="match status" value="3"/>
</dbReference>
<dbReference type="InterPro" id="IPR009081">
    <property type="entry name" value="PP-bd_ACP"/>
</dbReference>
<feature type="domain" description="Ketosynthase family 3 (KS3)" evidence="11">
    <location>
        <begin position="2297"/>
        <end position="2720"/>
    </location>
</feature>
<evidence type="ECO:0000256" key="3">
    <source>
        <dbReference type="ARBA" id="ARBA00022450"/>
    </source>
</evidence>
<dbReference type="Pfam" id="PF02801">
    <property type="entry name" value="Ketoacyl-synt_C"/>
    <property type="match status" value="3"/>
</dbReference>
<dbReference type="GO" id="GO:0031177">
    <property type="term" value="F:phosphopantetheine binding"/>
    <property type="evidence" value="ECO:0007669"/>
    <property type="project" value="InterPro"/>
</dbReference>
<feature type="active site" description="Proton acceptor; for dehydratase activity" evidence="9">
    <location>
        <position position="4070"/>
    </location>
</feature>
<dbReference type="FunFam" id="3.40.47.10:FF:000019">
    <property type="entry name" value="Polyketide synthase type I"/>
    <property type="match status" value="3"/>
</dbReference>
<dbReference type="SMART" id="SM01294">
    <property type="entry name" value="PKS_PP_betabranch"/>
    <property type="match status" value="2"/>
</dbReference>
<dbReference type="Pfam" id="PF14765">
    <property type="entry name" value="PS-DH"/>
    <property type="match status" value="3"/>
</dbReference>
<feature type="region of interest" description="C-terminal hotdog fold" evidence="9">
    <location>
        <begin position="4178"/>
        <end position="4325"/>
    </location>
</feature>
<dbReference type="Gene3D" id="1.10.1240.100">
    <property type="match status" value="3"/>
</dbReference>
<dbReference type="SUPFAM" id="SSF51735">
    <property type="entry name" value="NAD(P)-binding Rossmann-fold domains"/>
    <property type="match status" value="5"/>
</dbReference>
<feature type="region of interest" description="N-terminal hotdog fold" evidence="9">
    <location>
        <begin position="1499"/>
        <end position="1617"/>
    </location>
</feature>
<dbReference type="SMART" id="SM00822">
    <property type="entry name" value="PKS_KR"/>
    <property type="match status" value="3"/>
</dbReference>
<dbReference type="EMBL" id="RXLQ01000002">
    <property type="protein sequence ID" value="RSZ60418.1"/>
    <property type="molecule type" value="Genomic_DNA"/>
</dbReference>
<dbReference type="InterPro" id="IPR020807">
    <property type="entry name" value="PKS_DH"/>
</dbReference>
<evidence type="ECO:0000259" key="11">
    <source>
        <dbReference type="PROSITE" id="PS52004"/>
    </source>
</evidence>
<accession>A0A430HS89</accession>
<dbReference type="GO" id="GO:0005737">
    <property type="term" value="C:cytoplasm"/>
    <property type="evidence" value="ECO:0007669"/>
    <property type="project" value="UniProtKB-SubCell"/>
</dbReference>
<dbReference type="InterPro" id="IPR013968">
    <property type="entry name" value="PKS_KR"/>
</dbReference>
<dbReference type="InterPro" id="IPR006162">
    <property type="entry name" value="Ppantetheine_attach_site"/>
</dbReference>
<keyword evidence="5" id="KW-0597">Phosphoprotein</keyword>
<evidence type="ECO:0000256" key="9">
    <source>
        <dbReference type="PROSITE-ProRule" id="PRU01363"/>
    </source>
</evidence>
<dbReference type="Pfam" id="PF21394">
    <property type="entry name" value="Beta-ketacyl_N"/>
    <property type="match status" value="1"/>
</dbReference>
<evidence type="ECO:0000259" key="12">
    <source>
        <dbReference type="PROSITE" id="PS52019"/>
    </source>
</evidence>
<comment type="pathway">
    <text evidence="2">Antibiotic biosynthesis.</text>
</comment>
<dbReference type="Gene3D" id="3.40.50.720">
    <property type="entry name" value="NAD(P)-binding Rossmann-like Domain"/>
    <property type="match status" value="3"/>
</dbReference>
<feature type="active site" description="Proton donor; for dehydratase activity" evidence="9">
    <location>
        <position position="241"/>
    </location>
</feature>
<sequence>MIDFIEYVVSELKNRRLSKENAVNLIRQFSGNGASGGAASLHPLLHRNVSDMHQQCYRSSFTGDEFFLNDHRVLADGGPALRVLPGVAYLEMARAALADAMPGAGRIQLNDVVWVKPLVVGARQDVCIALSSGGNAIEFEIFSDDADGEEVVHCRGSAIVAAEPVAERLDVDALTARMGAGQLDAGAVYPAYRAMGMQFGPGHQALTLVDRGEREVVARLTLPASVADTLGAYELHPSLMDGALQAAIGLLGDLRVLPSHPSLPFALESVRILSACTREMVAWIRHAQGAAVNDKVARLDIDLCDADGKVCVQLRGFSSRTLSVRPDARREKVGLVLANPVWTASPRGPVRSGGAQRHVLFCDLAASAIPDAQVHHVTAAQGDVAQRYIDLALGCFDVVREIIANRTAAGVFIQLVVPDAAQANLLAGLSGLLKSAALEHPDVQGQLLLVDALAAQEIHAEPAHDAVVRYRNGVREAMGWEEAQDGAAAPAIAFKEGGVYLITGGLGGLGSLFAQEIVRQTAGARVVLTGRSASSQGVQDKLDALSGDGRIEYRTMDLTHAVQVRQVVADIVAAHGQLNGILHSAGMVADSLIVKKTRDEFAQVLAPKVSGTVNLDAASGDVDLDFMALFSSGASVMGNVGQADYAVANGFLDQFAEHRNRLAAAGQRKGRTIAINWPLWAEGGMRMPQRDQDAMREHTGMHPMQTGSGMHAFLRCLEGQTQTVAIEGDMQKIRQVLFEQAPGMAEAAAPVAAQPAANLHEQTRDYLRKQFAELFKLPYGKVDPRAALEKYGIDSILSMDLTRQLEKTFGPLSKTLFFEHQSIDELTDYFVRSHAPTLATLFSVAQTVRVTAPPAPPLDAAPRKRSGRGIVPAAQGVRHDEAIAIVGLSGRYPESPDLEAFWDNLRDGKDCIVEIPKERWDWRDYYSEDRTAEGCHYSKWGGFISGVDEFDPLFFNIPPVDAEMIDPQERLFLQHTWMAIEDAGYTRAALKTAHRQEQAGQVGVYVGVMYGEYQLFGAEASLQGARVGVPVSYASIANRVSYILNLHGPSMTLDTMCSSSLTAIHLACQDLKQGRTHLAIAGGINVSIHPNKYLILSAGQFISSDGHCQSFGEGGDGYIPGEGVGAVVLKRLSDAERDGNHIYGVIKGSALNHGGKTNGYSVPNPKAQANVIGLALKEYGIDARHVSYIEAHGTGTRLGDPIEIAALSQVFGEYTKERQFCAIGSAKSNIGHCESAAGIAGLTKVLLQMKHRMIVPSLHSSVLNPYIDFAASPFVVNQALRAWEQPEVDGRRVPRIAGISSFGAGGSNAHLIVEEYAAVKALAPQQEAVVIVLSARTPAQLKRKASELLAFIERQDSAVDLDAMAYTLQVGREVMDARLALVVDSVAQLAAKLAAFGRGEDGIDQFYLGQADKDKDKDGMSVLSQDDDMMETIAKWIARKKLPKLAELWVNNLEIDWRRLHTGRKPALISLPAYPFAKDRYWISRAAGKRGMGGAALLHPLVHANTSDFVEQRYSAHFSGDEFFLADHRIGAARQKILPGVAYLEMVRAAVELAMPAGGQALTINNVVWTQPIVVDGGQEVSIALAPRGESTIDFEVHTGQGGTHCQGQVVLSEASGAGRIDLAAIRAGMHLGELDVDTAYGAFRGMHIHYGPSFRCMTALARGEGQVLAELTLQGEADGFTLHPGMFDSALQASIGLVADIDHLPGQPSVPFALDSLAVHRPFTARMFAWVRRAGEKIDIDLCEHDGTLCARLAGLASRAMQADDSGTLIAVPRWEPAGAAHGAVDYSRHVVLLCDLDHIDPDRMPAMDVRRLTADGAHDAAARYSAAAIACFEQVQAMLTSASSGKMLFQLVIGGDSVLAGLSGLIDTARLENPDLIAQLIVTERHVGEAALAAQLRESMLRSGESVLKHEGGLPTVRRWMEQEAGAADVAFKDGGVYLITGGTGGLGLLFARAIVDTTSDAVVVLSGRAAEHALPMPGGRVVYRQLDLTQPAQVRSLVDGIVSEFGALNGVIHSAGMTRDNFIINKTSAQFAQVLAPKVAGTVNLDSATRHLNLDFMVLFSSLASAMGNAGQADYAAANGFMDQFAAQRKNTVSINWPLWQDGGMRLDADTLAMLADASGMQPLTSANGMQAFYRSVALGTSQALVIEGRLNRLRRALAQRHAPVALEPAAVPGGDAGGLLDSAQQYLVDELASLLKMPSHEVDPKAPLEQYGMDSVLAMKLTKQLERTFGSLSKTLFFEYQTIARLAGYLAKAFPHVLAADKAGQASAQLAAAIPIPAPARSKLRFAAQAPTSLDVAIVGVAGRYPQANNLREFWQNLQSGRDCITEIPDERWDHAPFYTTERNQPGKAYSKWGGFIDGVDQFDALFFNISPKEAELIDPQERLFIETVWETIEDAGYSKDAIARNRVGVYVGVMWGQYELYGAAAGAAGTPSSSFASIANRVSYFFNFQGPSLALDTMCSSSLTAIHLATEEVRKGGVDLAIAGGVNVSIHPNKYLSLSQGNFASTDGRCRSFGDGGDGYVPGEGVGAVLLKPLDKAIADGDQIYAIVKSSAINHGGKTNGYTVPNPVAQSALILEALGKAGIDPATISYIETHGTGTSLGDPIEVTGLVQAFEGAGRPLGKQRCPIGSVKSNIGHLESAAGIAALTKVLLQMKHGQLVPSLHAEQLNPHIDFPNTPFYVQTALQEWKRPDQRPRRVGVSSFGAGGSNAHLILEDFVDKRVPAQRQDRPYAFVMSARNRDGLLACADRMLAFLDDADEIALADMAFTSQLGRTAMQERLAVVAASKAELKAKLRQWRQHGAADDVLEGSTKNARAVSTSVPGLTIGHGPDSQEGLAAQWVCGVDVDWARLYGTERMQRVSLPTYPFARERFWMAAGMAPVQAIRKQLLHYRTEWRAAQPLVAADFSGPLLVVGADLALFAQIERLHPGATQDTSILPAAIVHVADAAGSVKNGIFALHALCQSILKRKPTDGIRIVSVRAGNASAAQHRGTAGYLKSLALENPQFSWKTIEIDGDMARIVSDELRDAHWRAAEVRYRGAQREVRETLRAPAGARARPGAVIKHNGVYIITGGMGGLGELFSQYLRQQYGARLVLTGRSAPPAGQRSGDNVMYVQADIADRSQVDALVREARHRFGRIDGVIHSAGVHRDAFVLNKTRAEMEAVFAAKVDGTINLDLATRDDDLDLFVTFSSVAGALGNVGQSDYAFANAFMDGYAEQRQGPGKSLSINWPLWQDGGMQLSQGDVALMEERSGLSPLPSNAGIGFFESALQGKEAQAIALYGDATRIEAYLARGKAASARVALADLDAQPLREATEHYLKTLLSEQIKLAVERIDAQERFDAFGVDSMMISRINADLERDLGELPKTLFYEYATIEELAGYLVQQAHAALARRFKVAPAAPVPLEAVPAPAPAPPAVVEDIGAIAIIGVNGQFPQSATLAAFWENLSTGRDLIAPVPASRWDAAGFFDADPQAAEDGKIYCTSGGFLDDVDKFDAAFFSISPDDARMIDPQERMFIQSVWGAVEDAGYTRDSLKKHYPKAKSADVGVFVGVTTNSYHLLTADEWSRGNMVNPAALPWSIANRVSYFFDFQGPSMPVDTACSSALVAIHMACESLKRKDCQLAVAGGVNLYLHPAKYQSLCRKRMLAVDGKCRSFGDGDDGFIPGEGVGAFLLKPLARAVADNDHIYGVVAASAYQHSGRSNGYSAPNPNSQAQLIEQVMSKAGIGPDEIGYVEGHGTGTRLGDSLEVLSMTQAFRKRSHNKAFCPLGSVKANVGHAESAAGIAGVAKILLQFKHRQIAPTIHSDIVNPNIDFASSPFYLQHALTPWDTGDGQARRALINSFGAGGVNACLILEQYQRPAAQPACAGKAGYLMVLSARDAARLKERAAQLRDYLTSEREIDLAALSYTLQVGREAMDERLAMVVASAGELLSGLSAYIGGKAVSALSLATLEPHRKKKGPNQDERGRTRALFDKGDMHALMGMWIEGRSIEWEDFYRGERPFRLPLPSYPFAKERYWVSDAPAAIRRASAGVPGTQLHPLVSSNASTLREVSFASNLSGDAFYGRDHQVNGERFFPGAGFLELACVTGTIAGEESVLRIEDIVWVQPLKLGKDAQQVKTFLKAIGSSTEFVIVSFDDDNERVVHAEGRMSHGPASRHGAGGAPAYPVAQLKQRAARIVQGADCYRALASAGFHYGPCFQTIQELHIGSDFVLSRLQLADQLRASFDQYILHPSIIDGALQTVVGMAAGETPDTPYLPFALDDVELLRPLPETCYAYVEHAGQGSAANQDIKQFNICLLSESGEPLVRLNNFYLRALPGSHMPQGAGSGTLVLPE</sequence>
<dbReference type="GO" id="GO:0005886">
    <property type="term" value="C:plasma membrane"/>
    <property type="evidence" value="ECO:0007669"/>
    <property type="project" value="TreeGrafter"/>
</dbReference>
<feature type="domain" description="PKS/mFAS DH" evidence="12">
    <location>
        <begin position="42"/>
        <end position="328"/>
    </location>
</feature>